<sequence>SDPERNINPYSFLQLFLSFLHIVCYFTLLDRFFGFQLNDQWNLSSKSEGGEQSLWGAITAHSKFTRFKDNFLFDWSVEGAQQRYSGADRHQLDSHCFYINYITTGYSWRSKVTGHYWPRLSWRNLPTAFLSSCLGQYELDERIIRTSPSTFWQNDGSLSVYSQLPPPHQQVLMNISLNHDSYDPVKHKLQPGAWYNVYVEDRKKTLLFDEEPFLTTLPLVEDLLSSSDKAGMEWINKIETAEILESPTKLIYWMNRMQKLQTGSENAGDNEKSDGTLFSSLSTMQGS</sequence>
<keyword evidence="2" id="KW-0472">Membrane</keyword>
<keyword evidence="4" id="KW-1185">Reference proteome</keyword>
<evidence type="ECO:0000256" key="2">
    <source>
        <dbReference type="SAM" id="Phobius"/>
    </source>
</evidence>
<name>A0A9N9J1A8_9GLOM</name>
<dbReference type="EMBL" id="CAJVPV010040634">
    <property type="protein sequence ID" value="CAG8760636.1"/>
    <property type="molecule type" value="Genomic_DNA"/>
</dbReference>
<dbReference type="InterPro" id="IPR029058">
    <property type="entry name" value="AB_hydrolase_fold"/>
</dbReference>
<evidence type="ECO:0000313" key="4">
    <source>
        <dbReference type="Proteomes" id="UP000789342"/>
    </source>
</evidence>
<gene>
    <name evidence="3" type="ORF">AMORRO_LOCUS15889</name>
</gene>
<feature type="region of interest" description="Disordered" evidence="1">
    <location>
        <begin position="263"/>
        <end position="287"/>
    </location>
</feature>
<proteinExistence type="predicted"/>
<feature type="transmembrane region" description="Helical" evidence="2">
    <location>
        <begin position="12"/>
        <end position="29"/>
    </location>
</feature>
<feature type="non-terminal residue" evidence="3">
    <location>
        <position position="287"/>
    </location>
</feature>
<dbReference type="Proteomes" id="UP000789342">
    <property type="component" value="Unassembled WGS sequence"/>
</dbReference>
<dbReference type="AlphaFoldDB" id="A0A9N9J1A8"/>
<feature type="compositionally biased region" description="Polar residues" evidence="1">
    <location>
        <begin position="276"/>
        <end position="287"/>
    </location>
</feature>
<protein>
    <submittedName>
        <fullName evidence="3">12877_t:CDS:1</fullName>
    </submittedName>
</protein>
<feature type="non-terminal residue" evidence="3">
    <location>
        <position position="1"/>
    </location>
</feature>
<dbReference type="Gene3D" id="3.40.50.1820">
    <property type="entry name" value="alpha/beta hydrolase"/>
    <property type="match status" value="1"/>
</dbReference>
<dbReference type="OrthoDB" id="206848at2759"/>
<organism evidence="3 4">
    <name type="scientific">Acaulospora morrowiae</name>
    <dbReference type="NCBI Taxonomy" id="94023"/>
    <lineage>
        <taxon>Eukaryota</taxon>
        <taxon>Fungi</taxon>
        <taxon>Fungi incertae sedis</taxon>
        <taxon>Mucoromycota</taxon>
        <taxon>Glomeromycotina</taxon>
        <taxon>Glomeromycetes</taxon>
        <taxon>Diversisporales</taxon>
        <taxon>Acaulosporaceae</taxon>
        <taxon>Acaulospora</taxon>
    </lineage>
</organism>
<evidence type="ECO:0000313" key="3">
    <source>
        <dbReference type="EMBL" id="CAG8760636.1"/>
    </source>
</evidence>
<keyword evidence="2" id="KW-1133">Transmembrane helix</keyword>
<comment type="caution">
    <text evidence="3">The sequence shown here is derived from an EMBL/GenBank/DDBJ whole genome shotgun (WGS) entry which is preliminary data.</text>
</comment>
<reference evidence="3" key="1">
    <citation type="submission" date="2021-06" db="EMBL/GenBank/DDBJ databases">
        <authorList>
            <person name="Kallberg Y."/>
            <person name="Tangrot J."/>
            <person name="Rosling A."/>
        </authorList>
    </citation>
    <scope>NUCLEOTIDE SEQUENCE</scope>
    <source>
        <strain evidence="3">CL551</strain>
    </source>
</reference>
<accession>A0A9N9J1A8</accession>
<evidence type="ECO:0000256" key="1">
    <source>
        <dbReference type="SAM" id="MobiDB-lite"/>
    </source>
</evidence>
<keyword evidence="2" id="KW-0812">Transmembrane</keyword>